<evidence type="ECO:0000256" key="1">
    <source>
        <dbReference type="ARBA" id="ARBA00022603"/>
    </source>
</evidence>
<comment type="caution">
    <text evidence="7">The sequence shown here is derived from an EMBL/GenBank/DDBJ whole genome shotgun (WGS) entry which is preliminary data.</text>
</comment>
<dbReference type="InterPro" id="IPR036388">
    <property type="entry name" value="WH-like_DNA-bd_sf"/>
</dbReference>
<protein>
    <submittedName>
        <fullName evidence="7">O-methyltransferase asqN</fullName>
    </submittedName>
</protein>
<dbReference type="PANTHER" id="PTHR43712">
    <property type="entry name" value="PUTATIVE (AFU_ORTHOLOGUE AFUA_4G14580)-RELATED"/>
    <property type="match status" value="1"/>
</dbReference>
<keyword evidence="3" id="KW-0949">S-adenosyl-L-methionine</keyword>
<dbReference type="SUPFAM" id="SSF53335">
    <property type="entry name" value="S-adenosyl-L-methionine-dependent methyltransferases"/>
    <property type="match status" value="1"/>
</dbReference>
<dbReference type="AlphaFoldDB" id="A0A4R8RGF1"/>
<dbReference type="EMBL" id="RYZW01000035">
    <property type="protein sequence ID" value="TDZ60803.1"/>
    <property type="molecule type" value="Genomic_DNA"/>
</dbReference>
<evidence type="ECO:0000313" key="8">
    <source>
        <dbReference type="Proteomes" id="UP000295703"/>
    </source>
</evidence>
<evidence type="ECO:0000256" key="4">
    <source>
        <dbReference type="SAM" id="MobiDB-lite"/>
    </source>
</evidence>
<dbReference type="InterPro" id="IPR036390">
    <property type="entry name" value="WH_DNA-bd_sf"/>
</dbReference>
<dbReference type="Gene3D" id="3.40.50.150">
    <property type="entry name" value="Vaccinia Virus protein VP39"/>
    <property type="match status" value="1"/>
</dbReference>
<dbReference type="PANTHER" id="PTHR43712:SF5">
    <property type="entry name" value="O-METHYLTRANSFERASE ASQN-RELATED"/>
    <property type="match status" value="1"/>
</dbReference>
<reference evidence="7 8" key="1">
    <citation type="submission" date="2018-12" db="EMBL/GenBank/DDBJ databases">
        <title>Genome sequence and assembly of Colletotrichum trifolii.</title>
        <authorList>
            <person name="Gan P."/>
            <person name="Shirasu K."/>
        </authorList>
    </citation>
    <scope>NUCLEOTIDE SEQUENCE [LARGE SCALE GENOMIC DNA]</scope>
    <source>
        <strain evidence="7 8">543-2</strain>
    </source>
</reference>
<dbReference type="InterPro" id="IPR016461">
    <property type="entry name" value="COMT-like"/>
</dbReference>
<dbReference type="Gene3D" id="1.10.10.10">
    <property type="entry name" value="Winged helix-like DNA-binding domain superfamily/Winged helix DNA-binding domain"/>
    <property type="match status" value="1"/>
</dbReference>
<accession>A0A4R8RGF1</accession>
<dbReference type="GO" id="GO:0008171">
    <property type="term" value="F:O-methyltransferase activity"/>
    <property type="evidence" value="ECO:0007669"/>
    <property type="project" value="InterPro"/>
</dbReference>
<evidence type="ECO:0000256" key="3">
    <source>
        <dbReference type="ARBA" id="ARBA00022691"/>
    </source>
</evidence>
<organism evidence="7 8">
    <name type="scientific">Colletotrichum trifolii</name>
    <dbReference type="NCBI Taxonomy" id="5466"/>
    <lineage>
        <taxon>Eukaryota</taxon>
        <taxon>Fungi</taxon>
        <taxon>Dikarya</taxon>
        <taxon>Ascomycota</taxon>
        <taxon>Pezizomycotina</taxon>
        <taxon>Sordariomycetes</taxon>
        <taxon>Hypocreomycetidae</taxon>
        <taxon>Glomerellales</taxon>
        <taxon>Glomerellaceae</taxon>
        <taxon>Colletotrichum</taxon>
        <taxon>Colletotrichum orbiculare species complex</taxon>
    </lineage>
</organism>
<name>A0A4R8RGF1_COLTR</name>
<keyword evidence="2 7" id="KW-0808">Transferase</keyword>
<feature type="domain" description="O-methyltransferase C-terminal" evidence="5">
    <location>
        <begin position="251"/>
        <end position="449"/>
    </location>
</feature>
<proteinExistence type="predicted"/>
<feature type="domain" description="O-methyltransferase dimerisation" evidence="6">
    <location>
        <begin position="137"/>
        <end position="207"/>
    </location>
</feature>
<sequence>MLITDTSEIELLAFSGLPPKLDAVFFGLYNAAVTKSPNALVNPIAPKPFSLSRRGDGFAPSQYEKLGAELVQCMAAYSKSLEKEGLPEPSLSPGLAPKTGLKSSKGLQDKARIVELARQILATTLDPSTSLFLSSLQFHFCACLKVVLDLKVGDNIPQHGRVSRRELADALCVEEGLLARVMRVVMTNHVFDEPEPGYYSHTSISWAMQGPAMHHLMRHRLGEGFRAASREPDALRRCGYRNPAPGDPCGFNLAFGYDGTYWDYIAGVDRERGRNFNQAMKAVTVNSLAEIPRLYPWEDLLDEDSGGDGLIVDVGGGLGQVSRKILEAFPNAGLRCVVQDKHAVARDDTGAACLKLQQHDFFQPQPIQGAAVYHLRHILHDWPDDACVEILRQIVPAMDPARSRILICDQIVQDHAPSHASVLYDVDMMSLFNGKERTLAEFAHIFERADPRLYVKDVRRSQESATTMIELRLSA</sequence>
<feature type="region of interest" description="Disordered" evidence="4">
    <location>
        <begin position="84"/>
        <end position="103"/>
    </location>
</feature>
<dbReference type="GO" id="GO:0046983">
    <property type="term" value="F:protein dimerization activity"/>
    <property type="evidence" value="ECO:0007669"/>
    <property type="project" value="InterPro"/>
</dbReference>
<dbReference type="InterPro" id="IPR001077">
    <property type="entry name" value="COMT_C"/>
</dbReference>
<dbReference type="Proteomes" id="UP000295703">
    <property type="component" value="Unassembled WGS sequence"/>
</dbReference>
<keyword evidence="1 7" id="KW-0489">Methyltransferase</keyword>
<evidence type="ECO:0000259" key="6">
    <source>
        <dbReference type="Pfam" id="PF08100"/>
    </source>
</evidence>
<dbReference type="GO" id="GO:0032259">
    <property type="term" value="P:methylation"/>
    <property type="evidence" value="ECO:0007669"/>
    <property type="project" value="UniProtKB-KW"/>
</dbReference>
<evidence type="ECO:0000259" key="5">
    <source>
        <dbReference type="Pfam" id="PF00891"/>
    </source>
</evidence>
<evidence type="ECO:0000256" key="2">
    <source>
        <dbReference type="ARBA" id="ARBA00022679"/>
    </source>
</evidence>
<evidence type="ECO:0000313" key="7">
    <source>
        <dbReference type="EMBL" id="TDZ60803.1"/>
    </source>
</evidence>
<gene>
    <name evidence="7" type="primary">asqN</name>
    <name evidence="7" type="ORF">CTRI78_v004671</name>
</gene>
<dbReference type="SUPFAM" id="SSF46785">
    <property type="entry name" value="Winged helix' DNA-binding domain"/>
    <property type="match status" value="1"/>
</dbReference>
<dbReference type="InterPro" id="IPR029063">
    <property type="entry name" value="SAM-dependent_MTases_sf"/>
</dbReference>
<dbReference type="InterPro" id="IPR012967">
    <property type="entry name" value="COMT_dimerisation"/>
</dbReference>
<dbReference type="PROSITE" id="PS51683">
    <property type="entry name" value="SAM_OMT_II"/>
    <property type="match status" value="1"/>
</dbReference>
<dbReference type="Pfam" id="PF00891">
    <property type="entry name" value="Methyltransf_2"/>
    <property type="match status" value="1"/>
</dbReference>
<dbReference type="Pfam" id="PF08100">
    <property type="entry name" value="Dimerisation"/>
    <property type="match status" value="1"/>
</dbReference>
<keyword evidence="8" id="KW-1185">Reference proteome</keyword>